<dbReference type="AlphaFoldDB" id="A0A497ETX0"/>
<proteinExistence type="predicted"/>
<dbReference type="GO" id="GO:0019385">
    <property type="term" value="P:methanogenesis, from acetate"/>
    <property type="evidence" value="ECO:0007669"/>
    <property type="project" value="InterPro"/>
</dbReference>
<protein>
    <submittedName>
        <fullName evidence="1">CO dehydrogenase/acetyl-CoA synthase complex subunit epsilon</fullName>
    </submittedName>
</protein>
<dbReference type="Gene3D" id="3.40.50.1220">
    <property type="entry name" value="TPP-binding domain"/>
    <property type="match status" value="1"/>
</dbReference>
<dbReference type="NCBIfam" id="TIGR00315">
    <property type="entry name" value="cdhB"/>
    <property type="match status" value="1"/>
</dbReference>
<dbReference type="InterPro" id="IPR029035">
    <property type="entry name" value="DHS-like_NAD/FAD-binding_dom"/>
</dbReference>
<dbReference type="Pfam" id="PF02552">
    <property type="entry name" value="CO_dh"/>
    <property type="match status" value="1"/>
</dbReference>
<evidence type="ECO:0000313" key="2">
    <source>
        <dbReference type="Proteomes" id="UP000272051"/>
    </source>
</evidence>
<gene>
    <name evidence="1" type="primary">cdhB</name>
    <name evidence="1" type="ORF">DRJ33_07220</name>
</gene>
<accession>A0A497ETX0</accession>
<dbReference type="EMBL" id="QMQX01000162">
    <property type="protein sequence ID" value="RLE50697.1"/>
    <property type="molecule type" value="Genomic_DNA"/>
</dbReference>
<dbReference type="SUPFAM" id="SSF52467">
    <property type="entry name" value="DHS-like NAD/FAD-binding domain"/>
    <property type="match status" value="1"/>
</dbReference>
<reference evidence="1 2" key="1">
    <citation type="submission" date="2018-06" db="EMBL/GenBank/DDBJ databases">
        <title>Extensive metabolic versatility and redundancy in microbially diverse, dynamic hydrothermal sediments.</title>
        <authorList>
            <person name="Dombrowski N."/>
            <person name="Teske A."/>
            <person name="Baker B.J."/>
        </authorList>
    </citation>
    <scope>NUCLEOTIDE SEQUENCE [LARGE SCALE GENOMIC DNA]</scope>
    <source>
        <strain evidence="1">B34_G17</strain>
    </source>
</reference>
<sequence length="186" mass="20840">MAYIPPWQTGAVYGAHMALPIKGEAAGVLSMRAKNPLLVIGHEAKDAKVGEQGYLNFLVRLARTCNLPVVATANLVKELKARKLRQVYSISALELLNKLHSPEWSVNGLGRHDLVIFAGLQYQLQMQILSSIKHFAKGIKTMTLDRYFYANADYSFPNLSEETWQSTLNSLLSSVEEFRRKMKSVS</sequence>
<organism evidence="1 2">
    <name type="scientific">Thermoproteota archaeon</name>
    <dbReference type="NCBI Taxonomy" id="2056631"/>
    <lineage>
        <taxon>Archaea</taxon>
        <taxon>Thermoproteota</taxon>
    </lineage>
</organism>
<dbReference type="InterPro" id="IPR003704">
    <property type="entry name" value="CdhB"/>
</dbReference>
<dbReference type="Proteomes" id="UP000272051">
    <property type="component" value="Unassembled WGS sequence"/>
</dbReference>
<name>A0A497ETX0_9CREN</name>
<evidence type="ECO:0000313" key="1">
    <source>
        <dbReference type="EMBL" id="RLE50697.1"/>
    </source>
</evidence>
<comment type="caution">
    <text evidence="1">The sequence shown here is derived from an EMBL/GenBank/DDBJ whole genome shotgun (WGS) entry which is preliminary data.</text>
</comment>